<dbReference type="SUPFAM" id="SSF52218">
    <property type="entry name" value="Flavoproteins"/>
    <property type="match status" value="1"/>
</dbReference>
<name>A0ABD7IRZ1_LACPE</name>
<dbReference type="InterPro" id="IPR008254">
    <property type="entry name" value="Flavodoxin/NO_synth"/>
</dbReference>
<reference evidence="4 6" key="2">
    <citation type="submission" date="2018-10" db="EMBL/GenBank/DDBJ databases">
        <title>Genome sequences of five Lactobacillus pentosus strains isolated from brines of traditionally fermented spanish-style green table olives and differences between them.</title>
        <authorList>
            <person name="Jimenez Diaz R."/>
        </authorList>
    </citation>
    <scope>NUCLEOTIDE SEQUENCE [LARGE SCALE GENOMIC DNA]</scope>
    <source>
        <strain evidence="4 6">IG10</strain>
    </source>
</reference>
<dbReference type="EMBL" id="PVOB01000036">
    <property type="protein sequence ID" value="PRO95727.1"/>
    <property type="molecule type" value="Genomic_DNA"/>
</dbReference>
<dbReference type="Proteomes" id="UP000238378">
    <property type="component" value="Unassembled WGS sequence"/>
</dbReference>
<dbReference type="InterPro" id="IPR029039">
    <property type="entry name" value="Flavoprotein-like_sf"/>
</dbReference>
<evidence type="ECO:0000313" key="4">
    <source>
        <dbReference type="EMBL" id="RMW50236.1"/>
    </source>
</evidence>
<proteinExistence type="predicted"/>
<dbReference type="EMBL" id="RDCJ01000042">
    <property type="protein sequence ID" value="RMW50236.1"/>
    <property type="molecule type" value="Genomic_DNA"/>
</dbReference>
<dbReference type="PROSITE" id="PS50902">
    <property type="entry name" value="FLAVODOXIN_LIKE"/>
    <property type="match status" value="1"/>
</dbReference>
<dbReference type="Proteomes" id="UP000276249">
    <property type="component" value="Unassembled WGS sequence"/>
</dbReference>
<evidence type="ECO:0000259" key="2">
    <source>
        <dbReference type="PROSITE" id="PS50902"/>
    </source>
</evidence>
<comment type="caution">
    <text evidence="4">The sequence shown here is derived from an EMBL/GenBank/DDBJ whole genome shotgun (WGS) entry which is preliminary data.</text>
</comment>
<organism evidence="4 6">
    <name type="scientific">Lactiplantibacillus pentosus</name>
    <name type="common">Lactobacillus pentosus</name>
    <dbReference type="NCBI Taxonomy" id="1589"/>
    <lineage>
        <taxon>Bacteria</taxon>
        <taxon>Bacillati</taxon>
        <taxon>Bacillota</taxon>
        <taxon>Bacilli</taxon>
        <taxon>Lactobacillales</taxon>
        <taxon>Lactobacillaceae</taxon>
        <taxon>Lactiplantibacillus</taxon>
    </lineage>
</organism>
<dbReference type="Pfam" id="PF12682">
    <property type="entry name" value="Flavodoxin_4"/>
    <property type="match status" value="1"/>
</dbReference>
<dbReference type="PROSITE" id="PS00201">
    <property type="entry name" value="FLAVODOXIN"/>
    <property type="match status" value="1"/>
</dbReference>
<evidence type="ECO:0000313" key="6">
    <source>
        <dbReference type="Proteomes" id="UP000276249"/>
    </source>
</evidence>
<evidence type="ECO:0000313" key="5">
    <source>
        <dbReference type="Proteomes" id="UP000238378"/>
    </source>
</evidence>
<dbReference type="PANTHER" id="PTHR39201">
    <property type="entry name" value="EXPORTED PROTEIN-RELATED"/>
    <property type="match status" value="1"/>
</dbReference>
<feature type="compositionally biased region" description="Polar residues" evidence="1">
    <location>
        <begin position="33"/>
        <end position="50"/>
    </location>
</feature>
<reference evidence="3 5" key="1">
    <citation type="submission" date="2018-03" db="EMBL/GenBank/DDBJ databases">
        <title>Draft Genome Sequences of six Lactobacillus pentosus Strains Isolated from Brines of Traditionally Fermented Spanish-Style Green Table Olives.</title>
        <authorList>
            <person name="Calero-Delgado B."/>
            <person name="Martin-Platero A.M."/>
            <person name="Perez-Pulido A.J."/>
            <person name="Benitez-Cabello A."/>
            <person name="Casimiro-Soriguer C.S."/>
            <person name="Martinez-Bueno M."/>
            <person name="Arroyo-Lopez F.N."/>
            <person name="Rodriguez-Gomez F."/>
            <person name="Bautista-Gallego J."/>
            <person name="Garrido-Fernandez A."/>
            <person name="Jimenez-Diaz R."/>
        </authorList>
    </citation>
    <scope>NUCLEOTIDE SEQUENCE [LARGE SCALE GENOMIC DNA]</scope>
    <source>
        <strain evidence="3 5">IG2</strain>
    </source>
</reference>
<feature type="region of interest" description="Disordered" evidence="1">
    <location>
        <begin position="1"/>
        <end position="69"/>
    </location>
</feature>
<sequence>MILYLNNRGSTNRSETISKSSTSSLRQSSGATIVNQPISAPQLQKSNSAWRNGYGTRSDGADTNSRNTPTRRLTADAKSIIIYFSRSGSTELLASKVAQRTNADILEIVVKDTYAANYESTLARANLERENGTYPELNMQVPDLSQYDTVYLGYPIWAMTLSHPMRSFLTTYGSRLTNKQIAPFMTQGGYGQGDSVQQIRQILRQAGASNNTYINALVVDGNKVDRADKQVDRWTKQVNTDK</sequence>
<feature type="domain" description="Flavodoxin-like" evidence="2">
    <location>
        <begin position="79"/>
        <end position="239"/>
    </location>
</feature>
<dbReference type="GO" id="GO:0016651">
    <property type="term" value="F:oxidoreductase activity, acting on NAD(P)H"/>
    <property type="evidence" value="ECO:0007669"/>
    <property type="project" value="UniProtKB-ARBA"/>
</dbReference>
<gene>
    <name evidence="3" type="ORF">C6Y08_03155</name>
    <name evidence="4" type="ORF">D6U18_04185</name>
</gene>
<dbReference type="PANTHER" id="PTHR39201:SF1">
    <property type="entry name" value="FLAVODOXIN-LIKE DOMAIN-CONTAINING PROTEIN"/>
    <property type="match status" value="1"/>
</dbReference>
<protein>
    <submittedName>
        <fullName evidence="4">Flavodoxin</fullName>
    </submittedName>
</protein>
<accession>A0ABD7IRZ1</accession>
<dbReference type="AlphaFoldDB" id="A0ABD7IRZ1"/>
<evidence type="ECO:0000256" key="1">
    <source>
        <dbReference type="SAM" id="MobiDB-lite"/>
    </source>
</evidence>
<dbReference type="InterPro" id="IPR001226">
    <property type="entry name" value="Flavodoxin_CS"/>
</dbReference>
<keyword evidence="5" id="KW-1185">Reference proteome</keyword>
<feature type="compositionally biased region" description="Low complexity" evidence="1">
    <location>
        <begin position="14"/>
        <end position="32"/>
    </location>
</feature>
<dbReference type="Gene3D" id="3.40.50.360">
    <property type="match status" value="1"/>
</dbReference>
<evidence type="ECO:0000313" key="3">
    <source>
        <dbReference type="EMBL" id="PRO95727.1"/>
    </source>
</evidence>